<keyword evidence="1" id="KW-0472">Membrane</keyword>
<reference evidence="2" key="2">
    <citation type="submission" date="2018-10" db="UniProtKB">
        <authorList>
            <consortium name="EnsemblPlants"/>
        </authorList>
    </citation>
    <scope>IDENTIFICATION</scope>
</reference>
<feature type="transmembrane region" description="Helical" evidence="1">
    <location>
        <begin position="89"/>
        <end position="110"/>
    </location>
</feature>
<organism evidence="2">
    <name type="scientific">Triticum aestivum</name>
    <name type="common">Wheat</name>
    <dbReference type="NCBI Taxonomy" id="4565"/>
    <lineage>
        <taxon>Eukaryota</taxon>
        <taxon>Viridiplantae</taxon>
        <taxon>Streptophyta</taxon>
        <taxon>Embryophyta</taxon>
        <taxon>Tracheophyta</taxon>
        <taxon>Spermatophyta</taxon>
        <taxon>Magnoliopsida</taxon>
        <taxon>Liliopsida</taxon>
        <taxon>Poales</taxon>
        <taxon>Poaceae</taxon>
        <taxon>BOP clade</taxon>
        <taxon>Pooideae</taxon>
        <taxon>Triticodae</taxon>
        <taxon>Triticeae</taxon>
        <taxon>Triticinae</taxon>
        <taxon>Triticum</taxon>
    </lineage>
</organism>
<gene>
    <name evidence="2" type="primary">LOC123098024</name>
</gene>
<dbReference type="OMA" id="WCLLERE"/>
<dbReference type="Proteomes" id="UP000019116">
    <property type="component" value="Chromosome Un"/>
</dbReference>
<reference evidence="2" key="1">
    <citation type="submission" date="2018-08" db="EMBL/GenBank/DDBJ databases">
        <authorList>
            <person name="Rossello M."/>
        </authorList>
    </citation>
    <scope>NUCLEOTIDE SEQUENCE [LARGE SCALE GENOMIC DNA]</scope>
    <source>
        <strain evidence="2">cv. Chinese Spring</strain>
    </source>
</reference>
<accession>A0A3B6U330</accession>
<dbReference type="AlphaFoldDB" id="A0A3B6U330"/>
<dbReference type="RefSeq" id="XP_044375833.1">
    <property type="nucleotide sequence ID" value="XM_044519898.1"/>
</dbReference>
<dbReference type="Gramene" id="TraesNOR1B03G00380530.1">
    <property type="protein sequence ID" value="TraesNOR1B03G00380530.1"/>
    <property type="gene ID" value="TraesNOR1B03G00380530"/>
</dbReference>
<keyword evidence="3" id="KW-1185">Reference proteome</keyword>
<dbReference type="Gramene" id="TraesCSU02G004000.1">
    <property type="protein sequence ID" value="TraesCSU02G004000.1"/>
    <property type="gene ID" value="TraesCSU02G004000"/>
</dbReference>
<dbReference type="EnsemblPlants" id="TraesCSU02G004000.1">
    <property type="protein sequence ID" value="TraesCSU02G004000.1"/>
    <property type="gene ID" value="TraesCSU02G004000"/>
</dbReference>
<keyword evidence="1" id="KW-1133">Transmembrane helix</keyword>
<evidence type="ECO:0000256" key="1">
    <source>
        <dbReference type="SAM" id="Phobius"/>
    </source>
</evidence>
<sequence length="182" mass="19132">MDMDSPQKKLGSVDGGKTPPLLLAAQLAKKAIAASPFPDAHPMASAWAFVTAWFFPVSIVLGSAIDLLLCSQLLWCLLEREGGTPIDSALWIALWCCPALQAVVAALALLLPSRHRRIRRALAYLAVSVAIVGHSLMASLIPLSVAAHPGTGLGYLLLIVLFICAAAALAQLLPCLLMGLCT</sequence>
<feature type="transmembrane region" description="Helical" evidence="1">
    <location>
        <begin position="155"/>
        <end position="180"/>
    </location>
</feature>
<dbReference type="OrthoDB" id="10516645at2759"/>
<feature type="transmembrane region" description="Helical" evidence="1">
    <location>
        <begin position="122"/>
        <end position="143"/>
    </location>
</feature>
<feature type="transmembrane region" description="Helical" evidence="1">
    <location>
        <begin position="46"/>
        <end position="69"/>
    </location>
</feature>
<protein>
    <submittedName>
        <fullName evidence="2">Uncharacterized protein</fullName>
    </submittedName>
</protein>
<evidence type="ECO:0000313" key="3">
    <source>
        <dbReference type="Proteomes" id="UP000019116"/>
    </source>
</evidence>
<name>A0A3B6U330_WHEAT</name>
<proteinExistence type="predicted"/>
<evidence type="ECO:0000313" key="2">
    <source>
        <dbReference type="EnsemblPlants" id="TraesCSU02G004000.1"/>
    </source>
</evidence>
<keyword evidence="1" id="KW-0812">Transmembrane</keyword>
<dbReference type="GeneID" id="123098024"/>